<dbReference type="EMBL" id="CP159925">
    <property type="protein sequence ID" value="XCO74256.1"/>
    <property type="molecule type" value="Genomic_DNA"/>
</dbReference>
<evidence type="ECO:0000313" key="3">
    <source>
        <dbReference type="EMBL" id="XCO74256.1"/>
    </source>
</evidence>
<dbReference type="Gene3D" id="3.10.450.40">
    <property type="match status" value="1"/>
</dbReference>
<dbReference type="RefSeq" id="WP_064749603.1">
    <property type="nucleotide sequence ID" value="NZ_CP159925.1"/>
</dbReference>
<name>A0AAU8MP47_9GAMM</name>
<dbReference type="AlphaFoldDB" id="A0AAU8MP47"/>
<evidence type="ECO:0000313" key="2">
    <source>
        <dbReference type="EMBL" id="MEI2455314.1"/>
    </source>
</evidence>
<protein>
    <submittedName>
        <fullName evidence="3">GPW/gp25 family protein</fullName>
    </submittedName>
</protein>
<evidence type="ECO:0000313" key="4">
    <source>
        <dbReference type="Proteomes" id="UP001387215"/>
    </source>
</evidence>
<organism evidence="3">
    <name type="scientific">Lysobacter firmicutimachus</name>
    <dbReference type="NCBI Taxonomy" id="1792846"/>
    <lineage>
        <taxon>Bacteria</taxon>
        <taxon>Pseudomonadati</taxon>
        <taxon>Pseudomonadota</taxon>
        <taxon>Gammaproteobacteria</taxon>
        <taxon>Lysobacterales</taxon>
        <taxon>Lysobacteraceae</taxon>
        <taxon>Lysobacter</taxon>
    </lineage>
</organism>
<reference evidence="2 4" key="1">
    <citation type="submission" date="2024-02" db="EMBL/GenBank/DDBJ databases">
        <title>Lysobacter Genome Sequencing and Mining.</title>
        <authorList>
            <person name="Bierman J."/>
            <person name="Walker M.C."/>
        </authorList>
    </citation>
    <scope>NUCLEOTIDE SEQUENCE [LARGE SCALE GENOMIC DNA]</scope>
    <source>
        <strain evidence="2 4">PB6250</strain>
    </source>
</reference>
<dbReference type="Pfam" id="PF04965">
    <property type="entry name" value="GPW_gp25"/>
    <property type="match status" value="1"/>
</dbReference>
<dbReference type="EMBL" id="JBANDL010000002">
    <property type="protein sequence ID" value="MEI2455314.1"/>
    <property type="molecule type" value="Genomic_DNA"/>
</dbReference>
<evidence type="ECO:0000259" key="1">
    <source>
        <dbReference type="Pfam" id="PF04965"/>
    </source>
</evidence>
<feature type="domain" description="IraD/Gp25-like" evidence="1">
    <location>
        <begin position="29"/>
        <end position="119"/>
    </location>
</feature>
<accession>A0AAU8MP47</accession>
<reference evidence="3" key="2">
    <citation type="submission" date="2024-06" db="EMBL/GenBank/DDBJ databases">
        <authorList>
            <person name="Li S."/>
        </authorList>
    </citation>
    <scope>NUCLEOTIDE SEQUENCE</scope>
    <source>
        <strain evidence="3">SR10</strain>
    </source>
</reference>
<dbReference type="Proteomes" id="UP001387215">
    <property type="component" value="Unassembled WGS sequence"/>
</dbReference>
<proteinExistence type="predicted"/>
<dbReference type="InterPro" id="IPR007048">
    <property type="entry name" value="IraD/Gp25-like"/>
</dbReference>
<dbReference type="SUPFAM" id="SSF160719">
    <property type="entry name" value="gpW/gp25-like"/>
    <property type="match status" value="1"/>
</dbReference>
<gene>
    <name evidence="3" type="ORF">ABU614_18020</name>
    <name evidence="2" type="ORF">V2J18_11555</name>
</gene>
<sequence>MADNPQFLGKGWSFPVTFGNQGRSVAMAEAEDDIRQSLDILLSTGLGERVMRPGFGWKRDALLFEPLSTSFASYLAQEIESAILFYESRIELNRVDFDPAVDQAGLILIRLDYTIRATNTRTNLVYPFYLDHAEAKA</sequence>
<keyword evidence="4" id="KW-1185">Reference proteome</keyword>